<feature type="region of interest" description="Disordered" evidence="1">
    <location>
        <begin position="1"/>
        <end position="20"/>
    </location>
</feature>
<dbReference type="EMBL" id="JAGGNH010000009">
    <property type="protein sequence ID" value="KAJ0964086.1"/>
    <property type="molecule type" value="Genomic_DNA"/>
</dbReference>
<dbReference type="InterPro" id="IPR006527">
    <property type="entry name" value="F-box-assoc_dom_typ1"/>
</dbReference>
<evidence type="ECO:0000313" key="4">
    <source>
        <dbReference type="Proteomes" id="UP001085076"/>
    </source>
</evidence>
<dbReference type="InterPro" id="IPR017451">
    <property type="entry name" value="F-box-assoc_interact_dom"/>
</dbReference>
<dbReference type="AlphaFoldDB" id="A0A9D5BZU8"/>
<reference evidence="3" key="1">
    <citation type="submission" date="2021-03" db="EMBL/GenBank/DDBJ databases">
        <authorList>
            <person name="Li Z."/>
            <person name="Yang C."/>
        </authorList>
    </citation>
    <scope>NUCLEOTIDE SEQUENCE</scope>
    <source>
        <strain evidence="3">Dzin_1.0</strain>
        <tissue evidence="3">Leaf</tissue>
    </source>
</reference>
<dbReference type="Pfam" id="PF07734">
    <property type="entry name" value="FBA_1"/>
    <property type="match status" value="1"/>
</dbReference>
<protein>
    <recommendedName>
        <fullName evidence="2">F-box associated beta-propeller type 1 domain-containing protein</fullName>
    </recommendedName>
</protein>
<gene>
    <name evidence="3" type="ORF">J5N97_029208</name>
</gene>
<accession>A0A9D5BZU8</accession>
<comment type="caution">
    <text evidence="3">The sequence shown here is derived from an EMBL/GenBank/DDBJ whole genome shotgun (WGS) entry which is preliminary data.</text>
</comment>
<dbReference type="InterPro" id="IPR050796">
    <property type="entry name" value="SCF_F-box_component"/>
</dbReference>
<dbReference type="OrthoDB" id="1433187at2759"/>
<dbReference type="SUPFAM" id="SSF81383">
    <property type="entry name" value="F-box domain"/>
    <property type="match status" value="1"/>
</dbReference>
<evidence type="ECO:0000256" key="1">
    <source>
        <dbReference type="SAM" id="MobiDB-lite"/>
    </source>
</evidence>
<feature type="domain" description="F-box associated beta-propeller type 1" evidence="2">
    <location>
        <begin position="147"/>
        <end position="362"/>
    </location>
</feature>
<name>A0A9D5BZU8_9LILI</name>
<keyword evidence="4" id="KW-1185">Reference proteome</keyword>
<dbReference type="NCBIfam" id="TIGR01640">
    <property type="entry name" value="F_box_assoc_1"/>
    <property type="match status" value="1"/>
</dbReference>
<evidence type="ECO:0000259" key="2">
    <source>
        <dbReference type="Pfam" id="PF07734"/>
    </source>
</evidence>
<reference evidence="3" key="2">
    <citation type="journal article" date="2022" name="Hortic Res">
        <title>The genome of Dioscorea zingiberensis sheds light on the biosynthesis, origin and evolution of the medicinally important diosgenin saponins.</title>
        <authorList>
            <person name="Li Y."/>
            <person name="Tan C."/>
            <person name="Li Z."/>
            <person name="Guo J."/>
            <person name="Li S."/>
            <person name="Chen X."/>
            <person name="Wang C."/>
            <person name="Dai X."/>
            <person name="Yang H."/>
            <person name="Song W."/>
            <person name="Hou L."/>
            <person name="Xu J."/>
            <person name="Tong Z."/>
            <person name="Xu A."/>
            <person name="Yuan X."/>
            <person name="Wang W."/>
            <person name="Yang Q."/>
            <person name="Chen L."/>
            <person name="Sun Z."/>
            <person name="Wang K."/>
            <person name="Pan B."/>
            <person name="Chen J."/>
            <person name="Bao Y."/>
            <person name="Liu F."/>
            <person name="Qi X."/>
            <person name="Gang D.R."/>
            <person name="Wen J."/>
            <person name="Li J."/>
        </authorList>
    </citation>
    <scope>NUCLEOTIDE SEQUENCE</scope>
    <source>
        <strain evidence="3">Dzin_1.0</strain>
    </source>
</reference>
<organism evidence="3 4">
    <name type="scientific">Dioscorea zingiberensis</name>
    <dbReference type="NCBI Taxonomy" id="325984"/>
    <lineage>
        <taxon>Eukaryota</taxon>
        <taxon>Viridiplantae</taxon>
        <taxon>Streptophyta</taxon>
        <taxon>Embryophyta</taxon>
        <taxon>Tracheophyta</taxon>
        <taxon>Spermatophyta</taxon>
        <taxon>Magnoliopsida</taxon>
        <taxon>Liliopsida</taxon>
        <taxon>Dioscoreales</taxon>
        <taxon>Dioscoreaceae</taxon>
        <taxon>Dioscorea</taxon>
    </lineage>
</organism>
<proteinExistence type="predicted"/>
<dbReference type="PANTHER" id="PTHR31672:SF13">
    <property type="entry name" value="F-BOX PROTEIN CPR30-LIKE"/>
    <property type="match status" value="1"/>
</dbReference>
<evidence type="ECO:0000313" key="3">
    <source>
        <dbReference type="EMBL" id="KAJ0964086.1"/>
    </source>
</evidence>
<dbReference type="Proteomes" id="UP001085076">
    <property type="component" value="Miscellaneous, Linkage group lg09"/>
</dbReference>
<dbReference type="PANTHER" id="PTHR31672">
    <property type="entry name" value="BNACNNG10540D PROTEIN"/>
    <property type="match status" value="1"/>
</dbReference>
<sequence>MSFGRPIEAKDSAHPFQSASMSSKLPKDALLLQSSNPIYLHEDILLEILSWLPAKTIRRLTFLRKDLSHLYTDHLLQRLQTQRVRTTSSGFFLQGYHLFPCKEFFFDNSSGVPTESLEFIFKNSKNIVASSGGLIVFENNGNNKSLQGDFCVFNPVLQTFAPIFYPPDILLDIPHIGAICMSSDDGEEYEMILVTTKWDMWKTILECRRYSSRDMSWEYLKTIDDSGQRNINLENPIFVNGSVYWASDTGSYMRNVDSYILAFDVEKRSSELVPLPKEVRNMEADSYTIQIAPWVDGALCLIQYIKLKGMVIWVMESPPSQISWRKIHEVDMMTLGLINEQQSVGSYIVINSELLVFTIEDWVYSYCLKDGHVNQLGEYNLSRYPKLRPYANTFHPCGRLEVKNGVENFI</sequence>
<dbReference type="InterPro" id="IPR036047">
    <property type="entry name" value="F-box-like_dom_sf"/>
</dbReference>